<accession>A0AAV4FJK0</accession>
<evidence type="ECO:0000313" key="3">
    <source>
        <dbReference type="Proteomes" id="UP000762676"/>
    </source>
</evidence>
<reference evidence="2 3" key="1">
    <citation type="journal article" date="2021" name="Elife">
        <title>Chloroplast acquisition without the gene transfer in kleptoplastic sea slugs, Plakobranchus ocellatus.</title>
        <authorList>
            <person name="Maeda T."/>
            <person name="Takahashi S."/>
            <person name="Yoshida T."/>
            <person name="Shimamura S."/>
            <person name="Takaki Y."/>
            <person name="Nagai Y."/>
            <person name="Toyoda A."/>
            <person name="Suzuki Y."/>
            <person name="Arimoto A."/>
            <person name="Ishii H."/>
            <person name="Satoh N."/>
            <person name="Nishiyama T."/>
            <person name="Hasebe M."/>
            <person name="Maruyama T."/>
            <person name="Minagawa J."/>
            <person name="Obokata J."/>
            <person name="Shigenobu S."/>
        </authorList>
    </citation>
    <scope>NUCLEOTIDE SEQUENCE [LARGE SCALE GENOMIC DNA]</scope>
</reference>
<evidence type="ECO:0000256" key="1">
    <source>
        <dbReference type="SAM" id="MobiDB-lite"/>
    </source>
</evidence>
<dbReference type="AlphaFoldDB" id="A0AAV4FJK0"/>
<gene>
    <name evidence="2" type="ORF">ElyMa_002123600</name>
</gene>
<feature type="region of interest" description="Disordered" evidence="1">
    <location>
        <begin position="1"/>
        <end position="65"/>
    </location>
</feature>
<evidence type="ECO:0000313" key="2">
    <source>
        <dbReference type="EMBL" id="GFR72843.1"/>
    </source>
</evidence>
<organism evidence="2 3">
    <name type="scientific">Elysia marginata</name>
    <dbReference type="NCBI Taxonomy" id="1093978"/>
    <lineage>
        <taxon>Eukaryota</taxon>
        <taxon>Metazoa</taxon>
        <taxon>Spiralia</taxon>
        <taxon>Lophotrochozoa</taxon>
        <taxon>Mollusca</taxon>
        <taxon>Gastropoda</taxon>
        <taxon>Heterobranchia</taxon>
        <taxon>Euthyneura</taxon>
        <taxon>Panpulmonata</taxon>
        <taxon>Sacoglossa</taxon>
        <taxon>Placobranchoidea</taxon>
        <taxon>Plakobranchidae</taxon>
        <taxon>Elysia</taxon>
    </lineage>
</organism>
<proteinExistence type="predicted"/>
<keyword evidence="3" id="KW-1185">Reference proteome</keyword>
<dbReference type="Proteomes" id="UP000762676">
    <property type="component" value="Unassembled WGS sequence"/>
</dbReference>
<dbReference type="EMBL" id="BMAT01004406">
    <property type="protein sequence ID" value="GFR72843.1"/>
    <property type="molecule type" value="Genomic_DNA"/>
</dbReference>
<sequence>MNWTRGRPGEQQSQESLIDISHRSTNKSDSNQLMNWVRSRPHHSPITAPSRPPAQDRRQGQDMTTQIEVSRESNDHYLHHPRPRCDFLQQQRPCGPRCSPAVDSLVISVPTVSITSTGRTGERDRLLYRGIRTERRRGKGDIKLSTVIRCPAAETQRQVFISVSNPH</sequence>
<comment type="caution">
    <text evidence="2">The sequence shown here is derived from an EMBL/GenBank/DDBJ whole genome shotgun (WGS) entry which is preliminary data.</text>
</comment>
<name>A0AAV4FJK0_9GAST</name>
<protein>
    <submittedName>
        <fullName evidence="2">Uncharacterized protein</fullName>
    </submittedName>
</protein>